<evidence type="ECO:0000313" key="3">
    <source>
        <dbReference type="EMBL" id="MQM14283.1"/>
    </source>
</evidence>
<gene>
    <name evidence="3" type="ORF">Taro_047213</name>
</gene>
<dbReference type="Proteomes" id="UP000652761">
    <property type="component" value="Unassembled WGS sequence"/>
</dbReference>
<proteinExistence type="predicted"/>
<evidence type="ECO:0000256" key="1">
    <source>
        <dbReference type="SAM" id="MobiDB-lite"/>
    </source>
</evidence>
<dbReference type="Pfam" id="PF03140">
    <property type="entry name" value="DUF247"/>
    <property type="match status" value="1"/>
</dbReference>
<evidence type="ECO:0000256" key="2">
    <source>
        <dbReference type="SAM" id="Phobius"/>
    </source>
</evidence>
<keyword evidence="2" id="KW-0812">Transmembrane</keyword>
<dbReference type="OrthoDB" id="1589813at2759"/>
<keyword evidence="2" id="KW-0472">Membrane</keyword>
<feature type="compositionally biased region" description="Polar residues" evidence="1">
    <location>
        <begin position="1"/>
        <end position="12"/>
    </location>
</feature>
<keyword evidence="2" id="KW-1133">Transmembrane helix</keyword>
<evidence type="ECO:0000313" key="4">
    <source>
        <dbReference type="Proteomes" id="UP000652761"/>
    </source>
</evidence>
<accession>A0A843WS85</accession>
<dbReference type="AlphaFoldDB" id="A0A843WS85"/>
<keyword evidence="4" id="KW-1185">Reference proteome</keyword>
<dbReference type="EMBL" id="NMUH01006033">
    <property type="protein sequence ID" value="MQM14283.1"/>
    <property type="molecule type" value="Genomic_DNA"/>
</dbReference>
<feature type="region of interest" description="Disordered" evidence="1">
    <location>
        <begin position="1"/>
        <end position="51"/>
    </location>
</feature>
<dbReference type="PANTHER" id="PTHR31170:SF25">
    <property type="entry name" value="BNAA09G04570D PROTEIN"/>
    <property type="match status" value="1"/>
</dbReference>
<sequence>MFNGAGQRSSIGPTPPQLHRPSHVRPSSDIRPGAKAKVGRGRSLAAGRETNPIEKMMGDRQATQRASWLWGFPEWPQDVVVSDGAVDDVDPKAIEYWALLTQSPQADHVEMSNEEAAELEAIQLLESDEAVAEESSRPRAPKFGIVLVDPLENQIDSEILEVRGSQELPSIWRVHPSIREQESEAYDPKLVSIGPLHLGNERLLPMKELKFRYLKDLLRRSRENSLGNYIKAMRDCEPQARMQYAEEIKLTEDEFVRMMVIDGSFIVEHLLKWWFSKKTGEKAQPTVKLFEQSVIPTTTVAGTSRDGSLFTLMDIALGFLDVQLPREDHLKADDVLHLLHLHHICLNPSRTPDQPHHCSCRQLVLYPFRKTTSLISLVFFRLNKLLHIIFSNRKPRCLPEVPRMIPSVTELLGAGVKFKKVGMTDGVNCYLKVAFQEGTMEIPFLCVEEFTSSKLRNFIALEHCCPGVGSHFTSYGVFMDNIINTEDDVAVLRRHGIIACNKLGSDEEVAKMFNILCKGTHLNYKHHNNFQVFEEVKGYCEFTHHRWRAILVRKYFSNPWSIISLLAGIILLSLTATQTYFTVFPRT</sequence>
<reference evidence="3" key="1">
    <citation type="submission" date="2017-07" db="EMBL/GenBank/DDBJ databases">
        <title>Taro Niue Genome Assembly and Annotation.</title>
        <authorList>
            <person name="Atibalentja N."/>
            <person name="Keating K."/>
            <person name="Fields C.J."/>
        </authorList>
    </citation>
    <scope>NUCLEOTIDE SEQUENCE</scope>
    <source>
        <strain evidence="3">Niue_2</strain>
        <tissue evidence="3">Leaf</tissue>
    </source>
</reference>
<organism evidence="3 4">
    <name type="scientific">Colocasia esculenta</name>
    <name type="common">Wild taro</name>
    <name type="synonym">Arum esculentum</name>
    <dbReference type="NCBI Taxonomy" id="4460"/>
    <lineage>
        <taxon>Eukaryota</taxon>
        <taxon>Viridiplantae</taxon>
        <taxon>Streptophyta</taxon>
        <taxon>Embryophyta</taxon>
        <taxon>Tracheophyta</taxon>
        <taxon>Spermatophyta</taxon>
        <taxon>Magnoliopsida</taxon>
        <taxon>Liliopsida</taxon>
        <taxon>Araceae</taxon>
        <taxon>Aroideae</taxon>
        <taxon>Colocasieae</taxon>
        <taxon>Colocasia</taxon>
    </lineage>
</organism>
<comment type="caution">
    <text evidence="3">The sequence shown here is derived from an EMBL/GenBank/DDBJ whole genome shotgun (WGS) entry which is preliminary data.</text>
</comment>
<dbReference type="PANTHER" id="PTHR31170">
    <property type="entry name" value="BNAC04G53230D PROTEIN"/>
    <property type="match status" value="1"/>
</dbReference>
<name>A0A843WS85_COLES</name>
<dbReference type="InterPro" id="IPR004158">
    <property type="entry name" value="DUF247_pln"/>
</dbReference>
<protein>
    <submittedName>
        <fullName evidence="3">Uncharacterized protein</fullName>
    </submittedName>
</protein>
<feature type="transmembrane region" description="Helical" evidence="2">
    <location>
        <begin position="560"/>
        <end position="583"/>
    </location>
</feature>